<proteinExistence type="predicted"/>
<dbReference type="Proteomes" id="UP000238479">
    <property type="component" value="Chromosome 5"/>
</dbReference>
<dbReference type="InterPro" id="IPR025398">
    <property type="entry name" value="DUF4371"/>
</dbReference>
<name>A0A2P6Q864_ROSCH</name>
<organism evidence="3 4">
    <name type="scientific">Rosa chinensis</name>
    <name type="common">China rose</name>
    <dbReference type="NCBI Taxonomy" id="74649"/>
    <lineage>
        <taxon>Eukaryota</taxon>
        <taxon>Viridiplantae</taxon>
        <taxon>Streptophyta</taxon>
        <taxon>Embryophyta</taxon>
        <taxon>Tracheophyta</taxon>
        <taxon>Spermatophyta</taxon>
        <taxon>Magnoliopsida</taxon>
        <taxon>eudicotyledons</taxon>
        <taxon>Gunneridae</taxon>
        <taxon>Pentapetalae</taxon>
        <taxon>rosids</taxon>
        <taxon>fabids</taxon>
        <taxon>Rosales</taxon>
        <taxon>Rosaceae</taxon>
        <taxon>Rosoideae</taxon>
        <taxon>Rosoideae incertae sedis</taxon>
        <taxon>Rosa</taxon>
    </lineage>
</organism>
<evidence type="ECO:0000313" key="4">
    <source>
        <dbReference type="Proteomes" id="UP000238479"/>
    </source>
</evidence>
<dbReference type="AlphaFoldDB" id="A0A2P6Q864"/>
<dbReference type="InterPro" id="IPR012337">
    <property type="entry name" value="RNaseH-like_sf"/>
</dbReference>
<dbReference type="Pfam" id="PF14291">
    <property type="entry name" value="DUF4371"/>
    <property type="match status" value="1"/>
</dbReference>
<sequence>MTDHRKPKRYKNLLSWFTSGAPSSDSVDEIRSGSGSGSGSGSRNVTEKSVNDVPLNPSPSIPLEECHNERIEREESFDVSSLERDPGIRRPICKYPLNERDNIRRAYVVLGPYQPHLSFYPLSFDGGQGRKFNPKWFKEWPWLEYSAELDKAFCFPCFLFDSFPSHHPAFTEHGFQGWKNVMSKKSGIVYHVGGINSPHNIAMHKWESLRNPSKHIERVISTQSSQEVADNRLRLITTIESVRLLARQGCAFRGHDESVNSSNGGNFNAVVDSFGRMNMDVRRVLQNAPGNAKYISPLIQKQFLNILGNKVRTKIREEVGDAKFCILVDEAVDVSNREQMSIILRFVDCDGFIRERFFKVLSVADTCSQTLKDEISKVLTQYDLQVENMRGQGYDGASNMRGEFNGLQALFRQECPYAYYVHCFAHRLQLTLNAAAKGVHDIWEFFSTLSLIVNFVDSSAKRHSALRVIREEEIANLVAAGALETGRGANQTCTLQRAGATRWGSHLRSISSLIKLFGATQTTLANLVADGPNKVQGEAKSVGNAMKRFDFVFCLLLMHDVMKITDFLCQSLQKKAIDILNALNFLSITKSKLQDMREDGWDDLIMRVETFCCEHDIIMPDMSAPYKKSIRACEQNITNEHYYRVNILNAVIDFQLAELDSRFTDNSLELLILSATFDPRDNFRSFKCEDACNLALRFYPQDFTSYDMLALDVECGYFVAGIQKDPRFANTTTVSDLCRRLVESRKSAFFPMIYRLICLVLTLPVSTATTERAFSSMTIIKNKLRNKMEDEFFDDLMVLYIEKEFADSIDNDSVIAEFELSGSRRVRFS</sequence>
<evidence type="ECO:0000256" key="1">
    <source>
        <dbReference type="SAM" id="MobiDB-lite"/>
    </source>
</evidence>
<evidence type="ECO:0000259" key="2">
    <source>
        <dbReference type="SMART" id="SM00597"/>
    </source>
</evidence>
<dbReference type="STRING" id="74649.A0A2P6Q864"/>
<keyword evidence="4" id="KW-1185">Reference proteome</keyword>
<gene>
    <name evidence="3" type="ORF">RchiOBHm_Chr5g0023801</name>
</gene>
<reference evidence="3 4" key="1">
    <citation type="journal article" date="2018" name="Nat. Genet.">
        <title>The Rosa genome provides new insights in the design of modern roses.</title>
        <authorList>
            <person name="Bendahmane M."/>
        </authorList>
    </citation>
    <scope>NUCLEOTIDE SEQUENCE [LARGE SCALE GENOMIC DNA]</scope>
    <source>
        <strain evidence="4">cv. Old Blush</strain>
    </source>
</reference>
<protein>
    <submittedName>
        <fullName evidence="3">Putative transcription factor and/or regulators TTF-type(Zn) family</fullName>
    </submittedName>
</protein>
<dbReference type="PANTHER" id="PTHR11697">
    <property type="entry name" value="GENERAL TRANSCRIPTION FACTOR 2-RELATED ZINC FINGER PROTEIN"/>
    <property type="match status" value="1"/>
</dbReference>
<dbReference type="OrthoDB" id="1163309at2759"/>
<dbReference type="OMA" id="RAPYFHC"/>
<dbReference type="Pfam" id="PF05699">
    <property type="entry name" value="Dimer_Tnp_hAT"/>
    <property type="match status" value="1"/>
</dbReference>
<dbReference type="InterPro" id="IPR008906">
    <property type="entry name" value="HATC_C_dom"/>
</dbReference>
<dbReference type="InterPro" id="IPR055298">
    <property type="entry name" value="AtLOH3-like"/>
</dbReference>
<dbReference type="GO" id="GO:0046983">
    <property type="term" value="F:protein dimerization activity"/>
    <property type="evidence" value="ECO:0007669"/>
    <property type="project" value="InterPro"/>
</dbReference>
<dbReference type="Gramene" id="PRQ30363">
    <property type="protein sequence ID" value="PRQ30363"/>
    <property type="gene ID" value="RchiOBHm_Chr5g0023801"/>
</dbReference>
<dbReference type="PANTHER" id="PTHR11697:SF230">
    <property type="entry name" value="ZINC FINGER, MYM DOMAIN CONTAINING 1"/>
    <property type="match status" value="1"/>
</dbReference>
<feature type="domain" description="TTF-type" evidence="2">
    <location>
        <begin position="128"/>
        <end position="218"/>
    </location>
</feature>
<dbReference type="SUPFAM" id="SSF53098">
    <property type="entry name" value="Ribonuclease H-like"/>
    <property type="match status" value="1"/>
</dbReference>
<feature type="region of interest" description="Disordered" evidence="1">
    <location>
        <begin position="17"/>
        <end position="64"/>
    </location>
</feature>
<dbReference type="EMBL" id="PDCK01000043">
    <property type="protein sequence ID" value="PRQ30363.1"/>
    <property type="molecule type" value="Genomic_DNA"/>
</dbReference>
<accession>A0A2P6Q864</accession>
<comment type="caution">
    <text evidence="3">The sequence shown here is derived from an EMBL/GenBank/DDBJ whole genome shotgun (WGS) entry which is preliminary data.</text>
</comment>
<dbReference type="SMART" id="SM00597">
    <property type="entry name" value="ZnF_TTF"/>
    <property type="match status" value="1"/>
</dbReference>
<dbReference type="InterPro" id="IPR006580">
    <property type="entry name" value="Znf_TTF"/>
</dbReference>
<evidence type="ECO:0000313" key="3">
    <source>
        <dbReference type="EMBL" id="PRQ30363.1"/>
    </source>
</evidence>